<protein>
    <submittedName>
        <fullName evidence="3">Uncharacterized protein</fullName>
    </submittedName>
</protein>
<reference evidence="3" key="1">
    <citation type="submission" date="2021-01" db="EMBL/GenBank/DDBJ databases">
        <authorList>
            <person name="Corre E."/>
            <person name="Pelletier E."/>
            <person name="Niang G."/>
            <person name="Scheremetjew M."/>
            <person name="Finn R."/>
            <person name="Kale V."/>
            <person name="Holt S."/>
            <person name="Cochrane G."/>
            <person name="Meng A."/>
            <person name="Brown T."/>
            <person name="Cohen L."/>
        </authorList>
    </citation>
    <scope>NUCLEOTIDE SEQUENCE</scope>
    <source>
        <strain evidence="3">CT5</strain>
    </source>
</reference>
<evidence type="ECO:0000256" key="1">
    <source>
        <dbReference type="SAM" id="MobiDB-lite"/>
    </source>
</evidence>
<dbReference type="EMBL" id="HBIK01013790">
    <property type="protein sequence ID" value="CAE0381524.1"/>
    <property type="molecule type" value="Transcribed_RNA"/>
</dbReference>
<evidence type="ECO:0000313" key="3">
    <source>
        <dbReference type="EMBL" id="CAE0381525.1"/>
    </source>
</evidence>
<sequence>MRGNPLAKIRKYRDQIIMIGLSIQTLDDKKVTEHERQYLLTLEMKKKGIKVPTKEPQFEMAGQGGYGGRGGRWFRGRGGFGQPTGGRKTVQKLPKGKKMTNLGDRPPIKAGLSIVGNEMEIMHPLDEKENQLEQPGSKESTHFQPPDQYPTYEELMKMASLPSRVEISKK</sequence>
<feature type="region of interest" description="Disordered" evidence="1">
    <location>
        <begin position="58"/>
        <end position="109"/>
    </location>
</feature>
<organism evidence="3">
    <name type="scientific">Euplotes crassus</name>
    <dbReference type="NCBI Taxonomy" id="5936"/>
    <lineage>
        <taxon>Eukaryota</taxon>
        <taxon>Sar</taxon>
        <taxon>Alveolata</taxon>
        <taxon>Ciliophora</taxon>
        <taxon>Intramacronucleata</taxon>
        <taxon>Spirotrichea</taxon>
        <taxon>Hypotrichia</taxon>
        <taxon>Euplotida</taxon>
        <taxon>Euplotidae</taxon>
        <taxon>Moneuplotes</taxon>
    </lineage>
</organism>
<accession>A0A7S3KG52</accession>
<gene>
    <name evidence="2" type="ORF">ECRA1380_LOCUS6486</name>
    <name evidence="3" type="ORF">ECRA1380_LOCUS6487</name>
</gene>
<evidence type="ECO:0000313" key="2">
    <source>
        <dbReference type="EMBL" id="CAE0381524.1"/>
    </source>
</evidence>
<name>A0A7S3KG52_EUPCR</name>
<feature type="compositionally biased region" description="Gly residues" evidence="1">
    <location>
        <begin position="62"/>
        <end position="84"/>
    </location>
</feature>
<proteinExistence type="predicted"/>
<dbReference type="AlphaFoldDB" id="A0A7S3KG52"/>
<dbReference type="EMBL" id="HBIK01013791">
    <property type="protein sequence ID" value="CAE0381525.1"/>
    <property type="molecule type" value="Transcribed_RNA"/>
</dbReference>
<feature type="region of interest" description="Disordered" evidence="1">
    <location>
        <begin position="124"/>
        <end position="149"/>
    </location>
</feature>